<dbReference type="AlphaFoldDB" id="A0A420YBM1"/>
<dbReference type="InterPro" id="IPR006076">
    <property type="entry name" value="FAD-dep_OxRdtase"/>
</dbReference>
<comment type="cofactor">
    <cofactor evidence="1">
        <name>FAD</name>
        <dbReference type="ChEBI" id="CHEBI:57692"/>
    </cofactor>
</comment>
<dbReference type="PANTHER" id="PTHR10961:SF24">
    <property type="entry name" value="HYPOTHETICAL FRUCTOSYL AMINE:OXYGEN OXIDOREDUCTASE (EUROFUNG)"/>
    <property type="match status" value="1"/>
</dbReference>
<reference evidence="7 8" key="1">
    <citation type="submission" date="2018-08" db="EMBL/GenBank/DDBJ databases">
        <title>Draft genome of the lignicolous fungus Coniochaeta pulveracea.</title>
        <authorList>
            <person name="Borstlap C.J."/>
            <person name="De Witt R.N."/>
            <person name="Botha A."/>
            <person name="Volschenk H."/>
        </authorList>
    </citation>
    <scope>NUCLEOTIDE SEQUENCE [LARGE SCALE GENOMIC DNA]</scope>
    <source>
        <strain evidence="7 8">CAB683</strain>
    </source>
</reference>
<dbReference type="GO" id="GO:0051698">
    <property type="term" value="F:saccharopine oxidase activity"/>
    <property type="evidence" value="ECO:0007669"/>
    <property type="project" value="TreeGrafter"/>
</dbReference>
<keyword evidence="8" id="KW-1185">Reference proteome</keyword>
<evidence type="ECO:0000256" key="4">
    <source>
        <dbReference type="ARBA" id="ARBA00022827"/>
    </source>
</evidence>
<proteinExistence type="inferred from homology"/>
<sequence>MVGPCHTNCARLVLSAYLRGSFEAPRPYSRFRSEAMAATAKDQTILVVGGGTFGLSTALQLGRRGYTNVTVLDPHSIPSALSAGNDVNKTVDGGNLTSNTDEGYIGSKLLAASVEGWREDPVFKPFYHETGFICAASSPEGEENVVRRQAPDQAAPGSMIRLQTAEDFMALMPKGALTGDFPGWRGWYKKGSNGSGWVEARKAMQSAFHEAKKLNVRFLTGREDGDVVELCYEDGDVTGVRTRSGRVLKADCVILAAGARSSEIFDFQQQLLPKCWTLAHIKLEPHEIELYRDIPVMSNIERGFFIPDLETGELKICNEFPGYTNFVEDAKTGKKASVAVHRHDIPVEAEDRLRSYLRDCMPHLAERPFTFARVCWCTDTPDRAFLIGRHPTYKRLLFATGDSGRGFMHIPAIGKFIVDAMEGSLDPVMAKAWKWRPETAVDRDLGDRQGRMGGLRRPQDLSEVNAWSKERVVKA</sequence>
<dbReference type="Proteomes" id="UP000275385">
    <property type="component" value="Unassembled WGS sequence"/>
</dbReference>
<dbReference type="SUPFAM" id="SSF54373">
    <property type="entry name" value="FAD-linked reductases, C-terminal domain"/>
    <property type="match status" value="1"/>
</dbReference>
<evidence type="ECO:0000256" key="2">
    <source>
        <dbReference type="ARBA" id="ARBA00010989"/>
    </source>
</evidence>
<dbReference type="PANTHER" id="PTHR10961">
    <property type="entry name" value="PEROXISOMAL SARCOSINE OXIDASE"/>
    <property type="match status" value="1"/>
</dbReference>
<dbReference type="STRING" id="177199.A0A420YBM1"/>
<dbReference type="Pfam" id="PF01266">
    <property type="entry name" value="DAO"/>
    <property type="match status" value="1"/>
</dbReference>
<evidence type="ECO:0000259" key="6">
    <source>
        <dbReference type="Pfam" id="PF01266"/>
    </source>
</evidence>
<dbReference type="SUPFAM" id="SSF51905">
    <property type="entry name" value="FAD/NAD(P)-binding domain"/>
    <property type="match status" value="1"/>
</dbReference>
<dbReference type="InterPro" id="IPR045170">
    <property type="entry name" value="MTOX"/>
</dbReference>
<comment type="caution">
    <text evidence="7">The sequence shown here is derived from an EMBL/GenBank/DDBJ whole genome shotgun (WGS) entry which is preliminary data.</text>
</comment>
<keyword evidence="4" id="KW-0274">FAD</keyword>
<dbReference type="GO" id="GO:0050660">
    <property type="term" value="F:flavin adenine dinucleotide binding"/>
    <property type="evidence" value="ECO:0007669"/>
    <property type="project" value="InterPro"/>
</dbReference>
<dbReference type="Gene3D" id="3.30.9.10">
    <property type="entry name" value="D-Amino Acid Oxidase, subunit A, domain 2"/>
    <property type="match status" value="1"/>
</dbReference>
<evidence type="ECO:0000256" key="1">
    <source>
        <dbReference type="ARBA" id="ARBA00001974"/>
    </source>
</evidence>
<evidence type="ECO:0000256" key="5">
    <source>
        <dbReference type="ARBA" id="ARBA00023002"/>
    </source>
</evidence>
<keyword evidence="5" id="KW-0560">Oxidoreductase</keyword>
<accession>A0A420YBM1</accession>
<dbReference type="EMBL" id="QVQW01000022">
    <property type="protein sequence ID" value="RKU45276.1"/>
    <property type="molecule type" value="Genomic_DNA"/>
</dbReference>
<name>A0A420YBM1_9PEZI</name>
<evidence type="ECO:0000256" key="3">
    <source>
        <dbReference type="ARBA" id="ARBA00022630"/>
    </source>
</evidence>
<gene>
    <name evidence="7" type="ORF">DL546_005729</name>
</gene>
<dbReference type="OrthoDB" id="2219495at2759"/>
<feature type="domain" description="FAD dependent oxidoreductase" evidence="6">
    <location>
        <begin position="45"/>
        <end position="419"/>
    </location>
</feature>
<evidence type="ECO:0000313" key="8">
    <source>
        <dbReference type="Proteomes" id="UP000275385"/>
    </source>
</evidence>
<protein>
    <recommendedName>
        <fullName evidence="6">FAD dependent oxidoreductase domain-containing protein</fullName>
    </recommendedName>
</protein>
<evidence type="ECO:0000313" key="7">
    <source>
        <dbReference type="EMBL" id="RKU45276.1"/>
    </source>
</evidence>
<comment type="similarity">
    <text evidence="2">Belongs to the MSOX/MTOX family.</text>
</comment>
<dbReference type="InterPro" id="IPR036188">
    <property type="entry name" value="FAD/NAD-bd_sf"/>
</dbReference>
<organism evidence="7 8">
    <name type="scientific">Coniochaeta pulveracea</name>
    <dbReference type="NCBI Taxonomy" id="177199"/>
    <lineage>
        <taxon>Eukaryota</taxon>
        <taxon>Fungi</taxon>
        <taxon>Dikarya</taxon>
        <taxon>Ascomycota</taxon>
        <taxon>Pezizomycotina</taxon>
        <taxon>Sordariomycetes</taxon>
        <taxon>Sordariomycetidae</taxon>
        <taxon>Coniochaetales</taxon>
        <taxon>Coniochaetaceae</taxon>
        <taxon>Coniochaeta</taxon>
    </lineage>
</organism>
<dbReference type="GO" id="GO:0008115">
    <property type="term" value="F:sarcosine oxidase activity"/>
    <property type="evidence" value="ECO:0007669"/>
    <property type="project" value="TreeGrafter"/>
</dbReference>
<keyword evidence="3" id="KW-0285">Flavoprotein</keyword>
<dbReference type="Gene3D" id="3.50.50.60">
    <property type="entry name" value="FAD/NAD(P)-binding domain"/>
    <property type="match status" value="1"/>
</dbReference>